<dbReference type="EMBL" id="GBXM01099040">
    <property type="protein sequence ID" value="JAH09537.1"/>
    <property type="molecule type" value="Transcribed_RNA"/>
</dbReference>
<sequence>MLVLITGCSVVQVSSQYATVFDVFHCTFTKNRLAYI</sequence>
<accession>A0A0E9PZ23</accession>
<name>A0A0E9PZ23_ANGAN</name>
<reference evidence="1" key="1">
    <citation type="submission" date="2014-11" db="EMBL/GenBank/DDBJ databases">
        <authorList>
            <person name="Amaro Gonzalez C."/>
        </authorList>
    </citation>
    <scope>NUCLEOTIDE SEQUENCE</scope>
</reference>
<reference evidence="1" key="2">
    <citation type="journal article" date="2015" name="Fish Shellfish Immunol.">
        <title>Early steps in the European eel (Anguilla anguilla)-Vibrio vulnificus interaction in the gills: Role of the RtxA13 toxin.</title>
        <authorList>
            <person name="Callol A."/>
            <person name="Pajuelo D."/>
            <person name="Ebbesson L."/>
            <person name="Teles M."/>
            <person name="MacKenzie S."/>
            <person name="Amaro C."/>
        </authorList>
    </citation>
    <scope>NUCLEOTIDE SEQUENCE</scope>
</reference>
<organism evidence="1">
    <name type="scientific">Anguilla anguilla</name>
    <name type="common">European freshwater eel</name>
    <name type="synonym">Muraena anguilla</name>
    <dbReference type="NCBI Taxonomy" id="7936"/>
    <lineage>
        <taxon>Eukaryota</taxon>
        <taxon>Metazoa</taxon>
        <taxon>Chordata</taxon>
        <taxon>Craniata</taxon>
        <taxon>Vertebrata</taxon>
        <taxon>Euteleostomi</taxon>
        <taxon>Actinopterygii</taxon>
        <taxon>Neopterygii</taxon>
        <taxon>Teleostei</taxon>
        <taxon>Anguilliformes</taxon>
        <taxon>Anguillidae</taxon>
        <taxon>Anguilla</taxon>
    </lineage>
</organism>
<proteinExistence type="predicted"/>
<evidence type="ECO:0000313" key="1">
    <source>
        <dbReference type="EMBL" id="JAH09537.1"/>
    </source>
</evidence>
<protein>
    <submittedName>
        <fullName evidence="1">Uncharacterized protein</fullName>
    </submittedName>
</protein>
<dbReference type="AlphaFoldDB" id="A0A0E9PZ23"/>